<dbReference type="CDD" id="cd09725">
    <property type="entry name" value="Cas2_I_II_III"/>
    <property type="match status" value="1"/>
</dbReference>
<evidence type="ECO:0000313" key="11">
    <source>
        <dbReference type="Proteomes" id="UP000035704"/>
    </source>
</evidence>
<proteinExistence type="inferred from homology"/>
<dbReference type="Proteomes" id="UP000035704">
    <property type="component" value="Chromosome"/>
</dbReference>
<dbReference type="EC" id="3.1.-.-" evidence="9"/>
<organism evidence="10 11">
    <name type="scientific">Clostridium aceticum</name>
    <dbReference type="NCBI Taxonomy" id="84022"/>
    <lineage>
        <taxon>Bacteria</taxon>
        <taxon>Bacillati</taxon>
        <taxon>Bacillota</taxon>
        <taxon>Clostridia</taxon>
        <taxon>Eubacteriales</taxon>
        <taxon>Clostridiaceae</taxon>
        <taxon>Clostridium</taxon>
    </lineage>
</organism>
<dbReference type="SUPFAM" id="SSF143430">
    <property type="entry name" value="TTP0101/SSO1404-like"/>
    <property type="match status" value="1"/>
</dbReference>
<dbReference type="GO" id="GO:0016787">
    <property type="term" value="F:hydrolase activity"/>
    <property type="evidence" value="ECO:0007669"/>
    <property type="project" value="UniProtKB-KW"/>
</dbReference>
<dbReference type="PATRIC" id="fig|84022.5.peg.485"/>
<dbReference type="HAMAP" id="MF_01471">
    <property type="entry name" value="Cas2"/>
    <property type="match status" value="1"/>
</dbReference>
<keyword evidence="11" id="KW-1185">Reference proteome</keyword>
<protein>
    <recommendedName>
        <fullName evidence="9">CRISPR-associated endoribonuclease Cas2</fullName>
        <ecNumber evidence="9">3.1.-.-</ecNumber>
    </recommendedName>
</protein>
<dbReference type="GO" id="GO:0051607">
    <property type="term" value="P:defense response to virus"/>
    <property type="evidence" value="ECO:0007669"/>
    <property type="project" value="UniProtKB-UniRule"/>
</dbReference>
<keyword evidence="4 9" id="KW-0479">Metal-binding</keyword>
<comment type="cofactor">
    <cofactor evidence="1 9">
        <name>Mg(2+)</name>
        <dbReference type="ChEBI" id="CHEBI:18420"/>
    </cofactor>
</comment>
<keyword evidence="3 9" id="KW-0540">Nuclease</keyword>
<keyword evidence="5 9" id="KW-0255">Endonuclease</keyword>
<dbReference type="InterPro" id="IPR021127">
    <property type="entry name" value="CRISPR_associated_Cas2"/>
</dbReference>
<evidence type="ECO:0000256" key="2">
    <source>
        <dbReference type="ARBA" id="ARBA00009959"/>
    </source>
</evidence>
<feature type="binding site" evidence="9">
    <location>
        <position position="8"/>
    </location>
    <ligand>
        <name>Mg(2+)</name>
        <dbReference type="ChEBI" id="CHEBI:18420"/>
        <note>catalytic</note>
    </ligand>
</feature>
<evidence type="ECO:0000256" key="9">
    <source>
        <dbReference type="HAMAP-Rule" id="MF_01471"/>
    </source>
</evidence>
<dbReference type="OrthoDB" id="279819at2"/>
<dbReference type="PANTHER" id="PTHR34405">
    <property type="entry name" value="CRISPR-ASSOCIATED ENDORIBONUCLEASE CAS2"/>
    <property type="match status" value="1"/>
</dbReference>
<dbReference type="RefSeq" id="WP_044825156.1">
    <property type="nucleotide sequence ID" value="NZ_JYHU01000012.1"/>
</dbReference>
<dbReference type="AlphaFoldDB" id="A0A0D8IA25"/>
<keyword evidence="6 9" id="KW-0378">Hydrolase</keyword>
<dbReference type="KEGG" id="cace:CACET_c22220"/>
<evidence type="ECO:0000256" key="5">
    <source>
        <dbReference type="ARBA" id="ARBA00022759"/>
    </source>
</evidence>
<dbReference type="PANTHER" id="PTHR34405:SF1">
    <property type="entry name" value="CRISPR-ASSOCIATED ENDORIBONUCLEASE CAS2"/>
    <property type="match status" value="1"/>
</dbReference>
<accession>A0A0D8IA25</accession>
<evidence type="ECO:0000256" key="6">
    <source>
        <dbReference type="ARBA" id="ARBA00022801"/>
    </source>
</evidence>
<evidence type="ECO:0000256" key="7">
    <source>
        <dbReference type="ARBA" id="ARBA00022842"/>
    </source>
</evidence>
<dbReference type="InterPro" id="IPR019199">
    <property type="entry name" value="Virulence_VapD/CRISPR_Cas2"/>
</dbReference>
<name>A0A0D8IA25_9CLOT</name>
<keyword evidence="8 9" id="KW-0051">Antiviral defense</keyword>
<evidence type="ECO:0000256" key="8">
    <source>
        <dbReference type="ARBA" id="ARBA00023118"/>
    </source>
</evidence>
<dbReference type="GO" id="GO:0043571">
    <property type="term" value="P:maintenance of CRISPR repeat elements"/>
    <property type="evidence" value="ECO:0007669"/>
    <property type="project" value="UniProtKB-UniRule"/>
</dbReference>
<comment type="subunit">
    <text evidence="9">Homodimer, forms a heterotetramer with a Cas1 homodimer.</text>
</comment>
<dbReference type="GO" id="GO:0004521">
    <property type="term" value="F:RNA endonuclease activity"/>
    <property type="evidence" value="ECO:0007669"/>
    <property type="project" value="InterPro"/>
</dbReference>
<dbReference type="EMBL" id="CP009687">
    <property type="protein sequence ID" value="AKL95668.1"/>
    <property type="molecule type" value="Genomic_DNA"/>
</dbReference>
<dbReference type="NCBIfam" id="TIGR01573">
    <property type="entry name" value="cas2"/>
    <property type="match status" value="1"/>
</dbReference>
<reference evidence="10 11" key="1">
    <citation type="submission" date="2014-10" db="EMBL/GenBank/DDBJ databases">
        <title>Genome sequence of Clostridium aceticum DSM 1496.</title>
        <authorList>
            <person name="Poehlein A."/>
            <person name="Schiel-Bengelsdorf B."/>
            <person name="Gottschalk G."/>
            <person name="Duerre P."/>
            <person name="Daniel R."/>
        </authorList>
    </citation>
    <scope>NUCLEOTIDE SEQUENCE [LARGE SCALE GENOMIC DNA]</scope>
    <source>
        <strain evidence="10 11">DSM 1496</strain>
    </source>
</reference>
<dbReference type="STRING" id="84022.CACET_c22220"/>
<evidence type="ECO:0000256" key="4">
    <source>
        <dbReference type="ARBA" id="ARBA00022723"/>
    </source>
</evidence>
<keyword evidence="7 9" id="KW-0460">Magnesium</keyword>
<comment type="similarity">
    <text evidence="2 9">Belongs to the CRISPR-associated endoribonuclease Cas2 protein family.</text>
</comment>
<evidence type="ECO:0000256" key="3">
    <source>
        <dbReference type="ARBA" id="ARBA00022722"/>
    </source>
</evidence>
<dbReference type="GO" id="GO:0046872">
    <property type="term" value="F:metal ion binding"/>
    <property type="evidence" value="ECO:0007669"/>
    <property type="project" value="UniProtKB-UniRule"/>
</dbReference>
<evidence type="ECO:0000313" key="10">
    <source>
        <dbReference type="EMBL" id="AKL95668.1"/>
    </source>
</evidence>
<comment type="function">
    <text evidence="9">CRISPR (clustered regularly interspaced short palindromic repeat), is an adaptive immune system that provides protection against mobile genetic elements (viruses, transposable elements and conjugative plasmids). CRISPR clusters contain sequences complementary to antecedent mobile elements and target invading nucleic acids. CRISPR clusters are transcribed and processed into CRISPR RNA (crRNA). Functions as a ssRNA-specific endoribonuclease. Involved in the integration of spacer DNA into the CRISPR cassette.</text>
</comment>
<dbReference type="Gene3D" id="3.30.70.240">
    <property type="match status" value="1"/>
</dbReference>
<gene>
    <name evidence="10" type="primary">cas22</name>
    <name evidence="9" type="synonym">cas2</name>
    <name evidence="10" type="ORF">CACET_c22220</name>
</gene>
<sequence>MYVVLMYDIMMDKDGAKVQRNTFKICKRYLTHIQKSVFEGNLTELNLMKLKKELGQYIRDHKDSLVIFESRDEKWLTKEFLGLKDDKTSNFF</sequence>
<dbReference type="Pfam" id="PF09827">
    <property type="entry name" value="CRISPR_Cas2"/>
    <property type="match status" value="1"/>
</dbReference>
<evidence type="ECO:0000256" key="1">
    <source>
        <dbReference type="ARBA" id="ARBA00001946"/>
    </source>
</evidence>